<evidence type="ECO:0000256" key="5">
    <source>
        <dbReference type="ARBA" id="ARBA00022679"/>
    </source>
</evidence>
<dbReference type="Proteomes" id="UP000178912">
    <property type="component" value="Unassembled WGS sequence"/>
</dbReference>
<feature type="region of interest" description="Disordered" evidence="8">
    <location>
        <begin position="169"/>
        <end position="230"/>
    </location>
</feature>
<feature type="region of interest" description="Disordered" evidence="8">
    <location>
        <begin position="934"/>
        <end position="954"/>
    </location>
</feature>
<feature type="region of interest" description="Disordered" evidence="8">
    <location>
        <begin position="712"/>
        <end position="745"/>
    </location>
</feature>
<feature type="compositionally biased region" description="Polar residues" evidence="8">
    <location>
        <begin position="169"/>
        <end position="185"/>
    </location>
</feature>
<evidence type="ECO:0000256" key="3">
    <source>
        <dbReference type="ARBA" id="ARBA00008593"/>
    </source>
</evidence>
<evidence type="ECO:0000313" key="12">
    <source>
        <dbReference type="Proteomes" id="UP000178912"/>
    </source>
</evidence>
<protein>
    <recommendedName>
        <fullName evidence="4">polynucleotide adenylyltransferase</fullName>
        <ecNumber evidence="4">2.7.7.19</ecNumber>
    </recommendedName>
</protein>
<dbReference type="PANTHER" id="PTHR12271">
    <property type="entry name" value="POLY A POLYMERASE CID PAP -RELATED"/>
    <property type="match status" value="1"/>
</dbReference>
<organism evidence="11 12">
    <name type="scientific">Rhynchosporium agropyri</name>
    <dbReference type="NCBI Taxonomy" id="914238"/>
    <lineage>
        <taxon>Eukaryota</taxon>
        <taxon>Fungi</taxon>
        <taxon>Dikarya</taxon>
        <taxon>Ascomycota</taxon>
        <taxon>Pezizomycotina</taxon>
        <taxon>Leotiomycetes</taxon>
        <taxon>Helotiales</taxon>
        <taxon>Ploettnerulaceae</taxon>
        <taxon>Rhynchosporium</taxon>
    </lineage>
</organism>
<feature type="region of interest" description="Disordered" evidence="8">
    <location>
        <begin position="1053"/>
        <end position="1085"/>
    </location>
</feature>
<keyword evidence="11" id="KW-0548">Nucleotidyltransferase</keyword>
<feature type="region of interest" description="Disordered" evidence="8">
    <location>
        <begin position="593"/>
        <end position="661"/>
    </location>
</feature>
<keyword evidence="6" id="KW-0479">Metal-binding</keyword>
<dbReference type="InterPro" id="IPR002058">
    <property type="entry name" value="PAP_assoc"/>
</dbReference>
<proteinExistence type="inferred from homology"/>
<dbReference type="SUPFAM" id="SSF81301">
    <property type="entry name" value="Nucleotidyltransferase"/>
    <property type="match status" value="1"/>
</dbReference>
<dbReference type="InterPro" id="IPR043519">
    <property type="entry name" value="NT_sf"/>
</dbReference>
<evidence type="ECO:0000259" key="9">
    <source>
        <dbReference type="Pfam" id="PF03828"/>
    </source>
</evidence>
<feature type="compositionally biased region" description="Basic and acidic residues" evidence="8">
    <location>
        <begin position="1150"/>
        <end position="1159"/>
    </location>
</feature>
<gene>
    <name evidence="11" type="ORF">RAG0_13853</name>
</gene>
<name>A0A1E1LEG0_9HELO</name>
<evidence type="ECO:0000256" key="1">
    <source>
        <dbReference type="ARBA" id="ARBA00001936"/>
    </source>
</evidence>
<evidence type="ECO:0000256" key="7">
    <source>
        <dbReference type="ARBA" id="ARBA00022842"/>
    </source>
</evidence>
<dbReference type="GO" id="GO:0046872">
    <property type="term" value="F:metal ion binding"/>
    <property type="evidence" value="ECO:0007669"/>
    <property type="project" value="UniProtKB-KW"/>
</dbReference>
<accession>A0A1E1LEG0</accession>
<dbReference type="EMBL" id="FJUX01000108">
    <property type="protein sequence ID" value="CZT08918.1"/>
    <property type="molecule type" value="Genomic_DNA"/>
</dbReference>
<dbReference type="GO" id="GO:0010605">
    <property type="term" value="P:negative regulation of macromolecule metabolic process"/>
    <property type="evidence" value="ECO:0007669"/>
    <property type="project" value="UniProtKB-ARBA"/>
</dbReference>
<evidence type="ECO:0000259" key="10">
    <source>
        <dbReference type="Pfam" id="PF22600"/>
    </source>
</evidence>
<dbReference type="SUPFAM" id="SSF81631">
    <property type="entry name" value="PAP/OAS1 substrate-binding domain"/>
    <property type="match status" value="1"/>
</dbReference>
<dbReference type="Pfam" id="PF22600">
    <property type="entry name" value="MTPAP-like_central"/>
    <property type="match status" value="1"/>
</dbReference>
<dbReference type="InterPro" id="IPR054708">
    <property type="entry name" value="MTPAP-like_central"/>
</dbReference>
<keyword evidence="12" id="KW-1185">Reference proteome</keyword>
<evidence type="ECO:0000256" key="2">
    <source>
        <dbReference type="ARBA" id="ARBA00001946"/>
    </source>
</evidence>
<feature type="compositionally biased region" description="Low complexity" evidence="8">
    <location>
        <begin position="806"/>
        <end position="820"/>
    </location>
</feature>
<dbReference type="CDD" id="cd05402">
    <property type="entry name" value="NT_PAP_TUTase"/>
    <property type="match status" value="1"/>
</dbReference>
<dbReference type="GO" id="GO:1990817">
    <property type="term" value="F:poly(A) RNA polymerase activity"/>
    <property type="evidence" value="ECO:0007669"/>
    <property type="project" value="UniProtKB-EC"/>
</dbReference>
<feature type="compositionally biased region" description="Low complexity" evidence="8">
    <location>
        <begin position="631"/>
        <end position="648"/>
    </location>
</feature>
<feature type="domain" description="Poly(A) RNA polymerase mitochondrial-like central palm" evidence="10">
    <location>
        <begin position="273"/>
        <end position="405"/>
    </location>
</feature>
<feature type="region of interest" description="Disordered" evidence="8">
    <location>
        <begin position="119"/>
        <end position="151"/>
    </location>
</feature>
<feature type="compositionally biased region" description="Low complexity" evidence="8">
    <location>
        <begin position="768"/>
        <end position="780"/>
    </location>
</feature>
<evidence type="ECO:0000313" key="11">
    <source>
        <dbReference type="EMBL" id="CZT08918.1"/>
    </source>
</evidence>
<evidence type="ECO:0000256" key="8">
    <source>
        <dbReference type="SAM" id="MobiDB-lite"/>
    </source>
</evidence>
<sequence length="1349" mass="148351">MEGQSVPGSSQYHYQATQWSRLIRRNTVAAVLTSTPPPSIAVTSQLPPDQDLIPIFFPQQSSYHQAQLAQYNRLITAGRISRLQSSPLPPLLSTYHIQAEPGQRSSSSGGITARTTTACVRGGHGNWEPRKPSQGERALVTEKDKAAKMPGKNAELEFQLPIRPHAHHQNTNFSQQSSSVPSTPHQYARKFSYESREPSPNATNNHSPRSAYSESNIPLPPKPHPAKRGGCKYETAMANTRRRIAYSVGDKKLEMLDPEKIKSKLSEDEARKLSTDMRTLYDTLLPTPQSDKNRETLVQKLEDMFNGQWPGHDIRVHVFGSSGNMLATDHSDVDICITTEWKEMEAVCMVAELLAKNGMEKVICIPNAKVPIVKMWDPVLSLACDMNVNNPLALENTRMIRTYVQIDPRVRQLAMIVKHWTKQRILNDAAFGCTLSSYTWICMIIFFLQNRNPPILPALHQRPHNKLPSQDGTESPFADDLEALVGFGSENTETLGELLFNFFRYYGHEFDLDNAVVSVRHGKQLTKIEKKWNHGFNNRLCVEEPFNVGRNLGNTADDISFRGLHMELRRAFDLIAEGKLDECCEQYVFPSEERNHTFQRPPQKPKPILRSSTSSNRGGAKNGNHRGGGRHNQQNRNGNSNRRASSGAFDQNSGFIPGLSPNMSQQDAWLQRQAQAQLHNDLFATYSVLQAQENSLRLQLYAQGLQSQAYAQAQGQGQTNGTSSKQHATERNRTASFEQPPLTAPIRPDMYYYPLHYPANPNIYAYQNSTTNPSSPSSSSAAPDLRRGIHRSSVTSGGGMNQGGTSNSASRSQSQPASRSGPIPLPANGSNVMHPGLGIYQNLRPVNGNAFPSFIADENSESAMESRYGSLPPEDPTPKEYVGYYVNDPTQFWKRQQATGPMPIPKFGDLSHARAGPRRLSTEQLPQFLLDRLKRPSRSPSPLGHDRSFSTGAPLVPYSLPNGVSNTNLRALDSQTPIIADGSSPVPLSIPNWQASISEGSISDDRSSDLYVGSFDSLSQASRAGSDEFSDQDLSGQLTPRDVRLETPLEAPVVVNGSTPPRTIDTTRTSTGKALSNGHNLQPINPPTGLLPIEANGQLRLSPGSRNKSAHQNGGVSPIDIGLSLDYGRDDLAHLSPVYETRTPSPTANRKFEPVEKTPKSVSVKTTQKHELSNGFLPLQAPADSKINGHSRGSKSEGAPGSWQKIQKGKKKPAASDSKGRLDAFKHPASARNFEVDTSATKVVTSGGAGNRKVEIRALSGMGNLTYSSTCLKSGLDTRSGGQGQYSSTTTADIAVDWWQLNVFTKAEMDRTPYNIWTMLGEEDIFVLLPRCICERSGTGVILAFITNG</sequence>
<evidence type="ECO:0000256" key="6">
    <source>
        <dbReference type="ARBA" id="ARBA00022723"/>
    </source>
</evidence>
<dbReference type="Gene3D" id="1.10.1410.10">
    <property type="match status" value="1"/>
</dbReference>
<dbReference type="Pfam" id="PF03828">
    <property type="entry name" value="PAP_assoc"/>
    <property type="match status" value="1"/>
</dbReference>
<feature type="domain" description="PAP-associated" evidence="9">
    <location>
        <begin position="494"/>
        <end position="548"/>
    </location>
</feature>
<dbReference type="OrthoDB" id="2274644at2759"/>
<comment type="similarity">
    <text evidence="3">Belongs to the DNA polymerase type-B-like family.</text>
</comment>
<feature type="region of interest" description="Disordered" evidence="8">
    <location>
        <begin position="1139"/>
        <end position="1221"/>
    </location>
</feature>
<dbReference type="EC" id="2.7.7.19" evidence="4"/>
<comment type="cofactor">
    <cofactor evidence="1">
        <name>Mn(2+)</name>
        <dbReference type="ChEBI" id="CHEBI:29035"/>
    </cofactor>
</comment>
<evidence type="ECO:0000256" key="4">
    <source>
        <dbReference type="ARBA" id="ARBA00012388"/>
    </source>
</evidence>
<reference evidence="12" key="1">
    <citation type="submission" date="2016-03" db="EMBL/GenBank/DDBJ databases">
        <authorList>
            <person name="Guldener U."/>
        </authorList>
    </citation>
    <scope>NUCLEOTIDE SEQUENCE [LARGE SCALE GENOMIC DNA]</scope>
    <source>
        <strain evidence="12">04CH-RAC-A.6.1</strain>
    </source>
</reference>
<feature type="region of interest" description="Disordered" evidence="8">
    <location>
        <begin position="766"/>
        <end position="830"/>
    </location>
</feature>
<feature type="compositionally biased region" description="Polar residues" evidence="8">
    <location>
        <begin position="1056"/>
        <end position="1083"/>
    </location>
</feature>
<dbReference type="PANTHER" id="PTHR12271:SF113">
    <property type="entry name" value="POLY(A) RNA POLYMERASE CID11"/>
    <property type="match status" value="1"/>
</dbReference>
<dbReference type="GO" id="GO:0031123">
    <property type="term" value="P:RNA 3'-end processing"/>
    <property type="evidence" value="ECO:0007669"/>
    <property type="project" value="TreeGrafter"/>
</dbReference>
<comment type="cofactor">
    <cofactor evidence="2">
        <name>Mg(2+)</name>
        <dbReference type="ChEBI" id="CHEBI:18420"/>
    </cofactor>
</comment>
<dbReference type="Gene3D" id="3.30.460.10">
    <property type="entry name" value="Beta Polymerase, domain 2"/>
    <property type="match status" value="1"/>
</dbReference>
<keyword evidence="7" id="KW-0460">Magnesium</keyword>
<feature type="compositionally biased region" description="Basic and acidic residues" evidence="8">
    <location>
        <begin position="127"/>
        <end position="147"/>
    </location>
</feature>
<keyword evidence="5 11" id="KW-0808">Transferase</keyword>
<feature type="compositionally biased region" description="Polar residues" evidence="8">
    <location>
        <begin position="198"/>
        <end position="216"/>
    </location>
</feature>